<organism evidence="1">
    <name type="scientific">Anguilla anguilla</name>
    <name type="common">European freshwater eel</name>
    <name type="synonym">Muraena anguilla</name>
    <dbReference type="NCBI Taxonomy" id="7936"/>
    <lineage>
        <taxon>Eukaryota</taxon>
        <taxon>Metazoa</taxon>
        <taxon>Chordata</taxon>
        <taxon>Craniata</taxon>
        <taxon>Vertebrata</taxon>
        <taxon>Euteleostomi</taxon>
        <taxon>Actinopterygii</taxon>
        <taxon>Neopterygii</taxon>
        <taxon>Teleostei</taxon>
        <taxon>Anguilliformes</taxon>
        <taxon>Anguillidae</taxon>
        <taxon>Anguilla</taxon>
    </lineage>
</organism>
<dbReference type="AlphaFoldDB" id="A0A0E9SSV3"/>
<reference evidence="1" key="2">
    <citation type="journal article" date="2015" name="Fish Shellfish Immunol.">
        <title>Early steps in the European eel (Anguilla anguilla)-Vibrio vulnificus interaction in the gills: Role of the RtxA13 toxin.</title>
        <authorList>
            <person name="Callol A."/>
            <person name="Pajuelo D."/>
            <person name="Ebbesson L."/>
            <person name="Teles M."/>
            <person name="MacKenzie S."/>
            <person name="Amaro C."/>
        </authorList>
    </citation>
    <scope>NUCLEOTIDE SEQUENCE</scope>
</reference>
<reference evidence="1" key="1">
    <citation type="submission" date="2014-11" db="EMBL/GenBank/DDBJ databases">
        <authorList>
            <person name="Amaro Gonzalez C."/>
        </authorList>
    </citation>
    <scope>NUCLEOTIDE SEQUENCE</scope>
</reference>
<sequence>MFSTYSLIMFGAVGKQCHEEQVAVIDDMVQWVLNRDLGTLLKSEQ</sequence>
<accession>A0A0E9SSV3</accession>
<proteinExistence type="predicted"/>
<name>A0A0E9SSV3_ANGAN</name>
<protein>
    <submittedName>
        <fullName evidence="1">Uncharacterized protein</fullName>
    </submittedName>
</protein>
<dbReference type="EMBL" id="GBXM01064191">
    <property type="protein sequence ID" value="JAH44386.1"/>
    <property type="molecule type" value="Transcribed_RNA"/>
</dbReference>
<evidence type="ECO:0000313" key="1">
    <source>
        <dbReference type="EMBL" id="JAH44386.1"/>
    </source>
</evidence>